<evidence type="ECO:0000313" key="8">
    <source>
        <dbReference type="EMBL" id="KAJ1520530.1"/>
    </source>
</evidence>
<dbReference type="EMBL" id="JAPTSV010000014">
    <property type="protein sequence ID" value="KAJ1520530.1"/>
    <property type="molecule type" value="Genomic_DNA"/>
</dbReference>
<comment type="caution">
    <text evidence="8">The sequence shown here is derived from an EMBL/GenBank/DDBJ whole genome shotgun (WGS) entry which is preliminary data.</text>
</comment>
<evidence type="ECO:0000256" key="3">
    <source>
        <dbReference type="ARBA" id="ARBA00022771"/>
    </source>
</evidence>
<evidence type="ECO:0000256" key="6">
    <source>
        <dbReference type="SAM" id="MobiDB-lite"/>
    </source>
</evidence>
<dbReference type="PROSITE" id="PS50157">
    <property type="entry name" value="ZINC_FINGER_C2H2_2"/>
    <property type="match status" value="1"/>
</dbReference>
<keyword evidence="1" id="KW-0479">Metal-binding</keyword>
<evidence type="ECO:0000259" key="7">
    <source>
        <dbReference type="PROSITE" id="PS50157"/>
    </source>
</evidence>
<accession>A0AAV7XAM0</accession>
<feature type="compositionally biased region" description="Polar residues" evidence="6">
    <location>
        <begin position="193"/>
        <end position="213"/>
    </location>
</feature>
<sequence length="846" mass="95646">MIFTASRSYRLHKKKFHKLPRFNCVQCSQPYDSYKELHAHMDQERHVISCTMCPSIFKRVSDAANHYGQKHRTFKCLYCSLLVHGRQIYKEHLENHSLEEDGACYAASVLVETTMDTSFKEQTTEAEVNDGDKSDGAVQILEEISLRDIHGGTTDTTSESVSGDSGVQVLSERDCERETGLEEELSEMHPRSASPSFNLDRMSPSNSRNCSDTDTADTELLSDTESARGTRSVTYVKNPFFEPSLSFPIVFGPGADELLEDSSGALISYDTPSNNNQDVSEWIGHNVDMYQSMSNEHKKTFRFNCGKCALTFKNREQLKRHSRIHEHVCKHCFLRFTSLLEYKTHLLKHTTTHSTYICSVCGHNVQGVKSLMVHEMRHRLNNSFKCKLEDFTQNNSEGHQGQHECEVCKEKIRSLSLWLRHEIWHHWPTMWENYVIGRVFQRAFTEQDTINHEKAVEEELRIRWRDCKKPKRVRQIQASSKHSEEHASDDTILAEESKDTASESDCQSESVEDGTRPAVSAWMNYWCSYLGVAESPPSWVVPILKKLQLEWKEYDVQEHDSLYRKMDQIGVLIRSEKNGVLISEGPRVVLDRLPTSSRAQSTSLLRQKCVSPHGESHSKTASPSMVRSSSKKESKSRKRTRSSLGSLAPSKCIKVHSPISAQASAVSPIVMIPKIVWPTPKHGYQSTRILDSPVKSMNSSKDPFITPPSSPSSNALALSPTVVLTKLLCPPGEQSSKVLDRPIVPSPPSSINALSSSPAALPLEWATRLSSPSLFLKLKWLTDQTGTESLPKWAHTLAREVHHNTSLSLTSKIEKMHQIKNLIKLARGDKDAMRSTPVVDLLRLSY</sequence>
<proteinExistence type="predicted"/>
<evidence type="ECO:0000313" key="9">
    <source>
        <dbReference type="Proteomes" id="UP001075354"/>
    </source>
</evidence>
<dbReference type="GO" id="GO:0008270">
    <property type="term" value="F:zinc ion binding"/>
    <property type="evidence" value="ECO:0007669"/>
    <property type="project" value="UniProtKB-KW"/>
</dbReference>
<keyword evidence="3 5" id="KW-0863">Zinc-finger</keyword>
<keyword evidence="2" id="KW-0677">Repeat</keyword>
<dbReference type="PANTHER" id="PTHR19818">
    <property type="entry name" value="ZINC FINGER PROTEIN ZIC AND GLI"/>
    <property type="match status" value="1"/>
</dbReference>
<evidence type="ECO:0000256" key="2">
    <source>
        <dbReference type="ARBA" id="ARBA00022737"/>
    </source>
</evidence>
<gene>
    <name evidence="8" type="ORF">ONE63_003650</name>
</gene>
<dbReference type="GO" id="GO:0005634">
    <property type="term" value="C:nucleus"/>
    <property type="evidence" value="ECO:0007669"/>
    <property type="project" value="UniProtKB-ARBA"/>
</dbReference>
<dbReference type="PANTHER" id="PTHR19818:SF139">
    <property type="entry name" value="PAIR-RULE PROTEIN ODD-PAIRED"/>
    <property type="match status" value="1"/>
</dbReference>
<feature type="region of interest" description="Disordered" evidence="6">
    <location>
        <begin position="146"/>
        <end position="228"/>
    </location>
</feature>
<feature type="compositionally biased region" description="Basic and acidic residues" evidence="6">
    <location>
        <begin position="481"/>
        <end position="501"/>
    </location>
</feature>
<evidence type="ECO:0000256" key="5">
    <source>
        <dbReference type="PROSITE-ProRule" id="PRU00042"/>
    </source>
</evidence>
<protein>
    <recommendedName>
        <fullName evidence="7">C2H2-type domain-containing protein</fullName>
    </recommendedName>
</protein>
<reference evidence="8" key="1">
    <citation type="submission" date="2022-12" db="EMBL/GenBank/DDBJ databases">
        <title>Chromosome-level genome assembly of the bean flower thrips Megalurothrips usitatus.</title>
        <authorList>
            <person name="Ma L."/>
            <person name="Liu Q."/>
            <person name="Li H."/>
            <person name="Cai W."/>
        </authorList>
    </citation>
    <scope>NUCLEOTIDE SEQUENCE</scope>
    <source>
        <strain evidence="8">Cailab_2022a</strain>
    </source>
</reference>
<organism evidence="8 9">
    <name type="scientific">Megalurothrips usitatus</name>
    <name type="common">bean blossom thrips</name>
    <dbReference type="NCBI Taxonomy" id="439358"/>
    <lineage>
        <taxon>Eukaryota</taxon>
        <taxon>Metazoa</taxon>
        <taxon>Ecdysozoa</taxon>
        <taxon>Arthropoda</taxon>
        <taxon>Hexapoda</taxon>
        <taxon>Insecta</taxon>
        <taxon>Pterygota</taxon>
        <taxon>Neoptera</taxon>
        <taxon>Paraneoptera</taxon>
        <taxon>Thysanoptera</taxon>
        <taxon>Terebrantia</taxon>
        <taxon>Thripoidea</taxon>
        <taxon>Thripidae</taxon>
        <taxon>Megalurothrips</taxon>
    </lineage>
</organism>
<dbReference type="PROSITE" id="PS00028">
    <property type="entry name" value="ZINC_FINGER_C2H2_1"/>
    <property type="match status" value="5"/>
</dbReference>
<dbReference type="InterPro" id="IPR013087">
    <property type="entry name" value="Znf_C2H2_type"/>
</dbReference>
<evidence type="ECO:0000256" key="1">
    <source>
        <dbReference type="ARBA" id="ARBA00022723"/>
    </source>
</evidence>
<dbReference type="InterPro" id="IPR050329">
    <property type="entry name" value="GLI_C2H2-zinc-finger"/>
</dbReference>
<dbReference type="GO" id="GO:0010604">
    <property type="term" value="P:positive regulation of macromolecule metabolic process"/>
    <property type="evidence" value="ECO:0007669"/>
    <property type="project" value="UniProtKB-ARBA"/>
</dbReference>
<feature type="compositionally biased region" description="Basic and acidic residues" evidence="6">
    <location>
        <begin position="171"/>
        <end position="190"/>
    </location>
</feature>
<feature type="region of interest" description="Disordered" evidence="6">
    <location>
        <begin position="475"/>
        <end position="513"/>
    </location>
</feature>
<feature type="domain" description="C2H2-type" evidence="7">
    <location>
        <begin position="303"/>
        <end position="325"/>
    </location>
</feature>
<dbReference type="Gene3D" id="3.30.160.60">
    <property type="entry name" value="Classic Zinc Finger"/>
    <property type="match status" value="1"/>
</dbReference>
<dbReference type="GO" id="GO:0000981">
    <property type="term" value="F:DNA-binding transcription factor activity, RNA polymerase II-specific"/>
    <property type="evidence" value="ECO:0007669"/>
    <property type="project" value="TreeGrafter"/>
</dbReference>
<feature type="region of interest" description="Disordered" evidence="6">
    <location>
        <begin position="599"/>
        <end position="647"/>
    </location>
</feature>
<dbReference type="GO" id="GO:0000978">
    <property type="term" value="F:RNA polymerase II cis-regulatory region sequence-specific DNA binding"/>
    <property type="evidence" value="ECO:0007669"/>
    <property type="project" value="TreeGrafter"/>
</dbReference>
<feature type="compositionally biased region" description="Polar residues" evidence="6">
    <location>
        <begin position="153"/>
        <end position="165"/>
    </location>
</feature>
<keyword evidence="4" id="KW-0862">Zinc</keyword>
<name>A0AAV7XAM0_9NEOP</name>
<dbReference type="SMART" id="SM00355">
    <property type="entry name" value="ZnF_C2H2"/>
    <property type="match status" value="7"/>
</dbReference>
<dbReference type="AlphaFoldDB" id="A0AAV7XAM0"/>
<dbReference type="Proteomes" id="UP001075354">
    <property type="component" value="Chromosome 14"/>
</dbReference>
<evidence type="ECO:0000256" key="4">
    <source>
        <dbReference type="ARBA" id="ARBA00022833"/>
    </source>
</evidence>
<keyword evidence="9" id="KW-1185">Reference proteome</keyword>